<reference evidence="1" key="2">
    <citation type="submission" date="2020-11" db="EMBL/GenBank/DDBJ databases">
        <authorList>
            <person name="McCartney M.A."/>
            <person name="Auch B."/>
            <person name="Kono T."/>
            <person name="Mallez S."/>
            <person name="Becker A."/>
            <person name="Gohl D.M."/>
            <person name="Silverstein K.A.T."/>
            <person name="Koren S."/>
            <person name="Bechman K.B."/>
            <person name="Herman A."/>
            <person name="Abrahante J.E."/>
            <person name="Garbe J."/>
        </authorList>
    </citation>
    <scope>NUCLEOTIDE SEQUENCE</scope>
    <source>
        <strain evidence="1">Duluth1</strain>
        <tissue evidence="1">Whole animal</tissue>
    </source>
</reference>
<dbReference type="EMBL" id="JAIWYP010000001">
    <property type="protein sequence ID" value="KAH3887815.1"/>
    <property type="molecule type" value="Genomic_DNA"/>
</dbReference>
<dbReference type="Proteomes" id="UP000828390">
    <property type="component" value="Unassembled WGS sequence"/>
</dbReference>
<gene>
    <name evidence="1" type="ORF">DPMN_011837</name>
</gene>
<evidence type="ECO:0000313" key="2">
    <source>
        <dbReference type="Proteomes" id="UP000828390"/>
    </source>
</evidence>
<reference evidence="1" key="1">
    <citation type="journal article" date="2019" name="bioRxiv">
        <title>The Genome of the Zebra Mussel, Dreissena polymorpha: A Resource for Invasive Species Research.</title>
        <authorList>
            <person name="McCartney M.A."/>
            <person name="Auch B."/>
            <person name="Kono T."/>
            <person name="Mallez S."/>
            <person name="Zhang Y."/>
            <person name="Obille A."/>
            <person name="Becker A."/>
            <person name="Abrahante J.E."/>
            <person name="Garbe J."/>
            <person name="Badalamenti J.P."/>
            <person name="Herman A."/>
            <person name="Mangelson H."/>
            <person name="Liachko I."/>
            <person name="Sullivan S."/>
            <person name="Sone E.D."/>
            <person name="Koren S."/>
            <person name="Silverstein K.A.T."/>
            <person name="Beckman K.B."/>
            <person name="Gohl D.M."/>
        </authorList>
    </citation>
    <scope>NUCLEOTIDE SEQUENCE</scope>
    <source>
        <strain evidence="1">Duluth1</strain>
        <tissue evidence="1">Whole animal</tissue>
    </source>
</reference>
<evidence type="ECO:0000313" key="1">
    <source>
        <dbReference type="EMBL" id="KAH3887815.1"/>
    </source>
</evidence>
<keyword evidence="2" id="KW-1185">Reference proteome</keyword>
<organism evidence="1 2">
    <name type="scientific">Dreissena polymorpha</name>
    <name type="common">Zebra mussel</name>
    <name type="synonym">Mytilus polymorpha</name>
    <dbReference type="NCBI Taxonomy" id="45954"/>
    <lineage>
        <taxon>Eukaryota</taxon>
        <taxon>Metazoa</taxon>
        <taxon>Spiralia</taxon>
        <taxon>Lophotrochozoa</taxon>
        <taxon>Mollusca</taxon>
        <taxon>Bivalvia</taxon>
        <taxon>Autobranchia</taxon>
        <taxon>Heteroconchia</taxon>
        <taxon>Euheterodonta</taxon>
        <taxon>Imparidentia</taxon>
        <taxon>Neoheterodontei</taxon>
        <taxon>Myida</taxon>
        <taxon>Dreissenoidea</taxon>
        <taxon>Dreissenidae</taxon>
        <taxon>Dreissena</taxon>
    </lineage>
</organism>
<name>A0A9D4N4V6_DREPO</name>
<protein>
    <submittedName>
        <fullName evidence="1">Uncharacterized protein</fullName>
    </submittedName>
</protein>
<comment type="caution">
    <text evidence="1">The sequence shown here is derived from an EMBL/GenBank/DDBJ whole genome shotgun (WGS) entry which is preliminary data.</text>
</comment>
<accession>A0A9D4N4V6</accession>
<dbReference type="AlphaFoldDB" id="A0A9D4N4V6"/>
<proteinExistence type="predicted"/>
<sequence length="51" mass="5867">MDRNVSSDFTSKFSERTDADTLWSNFAEFCTTAIDSNDKVKKNNFIKIQSI</sequence>